<feature type="transmembrane region" description="Helical" evidence="3">
    <location>
        <begin position="436"/>
        <end position="458"/>
    </location>
</feature>
<keyword evidence="3" id="KW-0812">Transmembrane</keyword>
<organism evidence="6 7">
    <name type="scientific">Torulaspora globosa</name>
    <dbReference type="NCBI Taxonomy" id="48254"/>
    <lineage>
        <taxon>Eukaryota</taxon>
        <taxon>Fungi</taxon>
        <taxon>Dikarya</taxon>
        <taxon>Ascomycota</taxon>
        <taxon>Saccharomycotina</taxon>
        <taxon>Saccharomycetes</taxon>
        <taxon>Saccharomycetales</taxon>
        <taxon>Saccharomycetaceae</taxon>
        <taxon>Torulaspora</taxon>
    </lineage>
</organism>
<evidence type="ECO:0000256" key="2">
    <source>
        <dbReference type="SAM" id="MobiDB-lite"/>
    </source>
</evidence>
<dbReference type="OrthoDB" id="301415at2759"/>
<feature type="transmembrane region" description="Helical" evidence="3">
    <location>
        <begin position="233"/>
        <end position="250"/>
    </location>
</feature>
<keyword evidence="1" id="KW-0175">Coiled coil</keyword>
<evidence type="ECO:0008006" key="8">
    <source>
        <dbReference type="Google" id="ProtNLM"/>
    </source>
</evidence>
<reference evidence="6 7" key="1">
    <citation type="submission" date="2020-06" db="EMBL/GenBank/DDBJ databases">
        <title>The yeast mating-type switching endonuclease HO is a domesticated member of an unorthodox homing genetic element family.</title>
        <authorList>
            <person name="Coughlan A.Y."/>
            <person name="Lombardi L."/>
            <person name="Braun-Galleani S."/>
            <person name="Martos A.R."/>
            <person name="Galeote V."/>
            <person name="Bigey F."/>
            <person name="Dequin S."/>
            <person name="Byrne K.P."/>
            <person name="Wolfe K.H."/>
        </authorList>
    </citation>
    <scope>NUCLEOTIDE SEQUENCE [LARGE SCALE GENOMIC DNA]</scope>
    <source>
        <strain evidence="6 7">CBS764</strain>
    </source>
</reference>
<dbReference type="InterPro" id="IPR056336">
    <property type="entry name" value="YVC1_C"/>
</dbReference>
<dbReference type="AlphaFoldDB" id="A0A7G3ZD07"/>
<dbReference type="GeneID" id="59324512"/>
<feature type="coiled-coil region" evidence="1">
    <location>
        <begin position="643"/>
        <end position="677"/>
    </location>
</feature>
<evidence type="ECO:0000256" key="3">
    <source>
        <dbReference type="SAM" id="Phobius"/>
    </source>
</evidence>
<sequence length="680" mass="78335">MTRGAATLPMFQEQCLAGHGDPTLGLTPPSPRQILKIASNLKYLVDKVIPTVYDVEEVTCPHSRIINQDVIKLVREACGGNPKDKKSLQKYRSVLLFALLKVSSWYMELAAQELYSAPLYELRSVAAQHLCKVVIEHEEKVDLQFLFMQMLLRRYVINENDEDSEPASVLELAADMHATVVIGSSGFQRCLKWLWRGWIIQSRDDATIFVKDESIASISLKDHFDPERIKTPMYQNILQIIFSFLFLFLYTMVVNDKDSARVQSLDSKEIIFYLFTLGYVIDEAFKLYYVGTAYFSFWNAFNDTLYTIIGMSMILRFISLGPIKTEKPAEYWDMISYRILSCAAPFVWSRLLLFLESVQFVGLMLIIIKHMMAESLVFFVLLFLMMFGFLQGFIGLDSSDGNSDITKDILTNLVITVLGDGSFETFQDFAPPYAAILYYGYRFIVTVILLNILIALYANAYQRVVDNSGDEYMALMCQKTLRFIRAPDEEVYVPPLNIIEVFVHPILSSMSAKSGKKWNRIIMSILYSPVLFVVAVKEVRIARRIQYNRMRHLQDDANESDQAWDLTDGFVETRHDIFFQNSNSGVHATRKKNEESLKKQREAESADPHFSVSKEWYGKVKKSVQPVQEGFQTGIGWESYKLYNEVQSRYEKSEQKIEELSNTLRELVESLKELKLEKQE</sequence>
<proteinExistence type="predicted"/>
<dbReference type="RefSeq" id="XP_037138068.1">
    <property type="nucleotide sequence ID" value="XM_037282173.1"/>
</dbReference>
<gene>
    <name evidence="6" type="ORF">HG536_0B02560</name>
</gene>
<dbReference type="PANTHER" id="PTHR35859">
    <property type="entry name" value="NONSELECTIVE CATION CHANNEL PROTEIN"/>
    <property type="match status" value="1"/>
</dbReference>
<feature type="transmembrane region" description="Helical" evidence="3">
    <location>
        <begin position="518"/>
        <end position="536"/>
    </location>
</feature>
<keyword evidence="7" id="KW-1185">Reference proteome</keyword>
<dbReference type="Pfam" id="PF23317">
    <property type="entry name" value="YVC1_C"/>
    <property type="match status" value="1"/>
</dbReference>
<evidence type="ECO:0000313" key="6">
    <source>
        <dbReference type="EMBL" id="QLL31393.1"/>
    </source>
</evidence>
<dbReference type="PANTHER" id="PTHR35859:SF1">
    <property type="entry name" value="NONSELECTIVE CATION CHANNEL PROTEIN"/>
    <property type="match status" value="1"/>
</dbReference>
<feature type="region of interest" description="Disordered" evidence="2">
    <location>
        <begin position="589"/>
        <end position="608"/>
    </location>
</feature>
<keyword evidence="3" id="KW-1133">Transmembrane helix</keyword>
<dbReference type="Proteomes" id="UP000515788">
    <property type="component" value="Chromosome 2"/>
</dbReference>
<keyword evidence="3" id="KW-0472">Membrane</keyword>
<feature type="compositionally biased region" description="Basic and acidic residues" evidence="2">
    <location>
        <begin position="591"/>
        <end position="607"/>
    </location>
</feature>
<feature type="transmembrane region" description="Helical" evidence="3">
    <location>
        <begin position="376"/>
        <end position="394"/>
    </location>
</feature>
<feature type="domain" description="Calcium channel YVC1-like C-terminal transmembrane" evidence="5">
    <location>
        <begin position="261"/>
        <end position="549"/>
    </location>
</feature>
<name>A0A7G3ZD07_9SACH</name>
<dbReference type="Pfam" id="PF23190">
    <property type="entry name" value="LHD_TRPY1"/>
    <property type="match status" value="1"/>
</dbReference>
<evidence type="ECO:0000313" key="7">
    <source>
        <dbReference type="Proteomes" id="UP000515788"/>
    </source>
</evidence>
<evidence type="ECO:0000256" key="1">
    <source>
        <dbReference type="SAM" id="Coils"/>
    </source>
</evidence>
<dbReference type="InterPro" id="IPR052971">
    <property type="entry name" value="TRP_calcium_channel"/>
</dbReference>
<feature type="transmembrane region" description="Helical" evidence="3">
    <location>
        <begin position="303"/>
        <end position="323"/>
    </location>
</feature>
<feature type="domain" description="YVC1 N-terminal linker helical" evidence="4">
    <location>
        <begin position="34"/>
        <end position="224"/>
    </location>
</feature>
<dbReference type="EMBL" id="CP059247">
    <property type="protein sequence ID" value="QLL31393.1"/>
    <property type="molecule type" value="Genomic_DNA"/>
</dbReference>
<protein>
    <recommendedName>
        <fullName evidence="8">Ion transport domain-containing protein</fullName>
    </recommendedName>
</protein>
<dbReference type="KEGG" id="tgb:HG536_0B02560"/>
<accession>A0A7G3ZD07</accession>
<dbReference type="InterPro" id="IPR056337">
    <property type="entry name" value="LHD_YVC1"/>
</dbReference>
<feature type="transmembrane region" description="Helical" evidence="3">
    <location>
        <begin position="270"/>
        <end position="291"/>
    </location>
</feature>
<evidence type="ECO:0000259" key="5">
    <source>
        <dbReference type="Pfam" id="PF23317"/>
    </source>
</evidence>
<evidence type="ECO:0000259" key="4">
    <source>
        <dbReference type="Pfam" id="PF23190"/>
    </source>
</evidence>